<protein>
    <submittedName>
        <fullName evidence="1">Putative secreted protein</fullName>
    </submittedName>
</protein>
<dbReference type="EMBL" id="GGFL01008236">
    <property type="protein sequence ID" value="MBW72414.1"/>
    <property type="molecule type" value="Transcribed_RNA"/>
</dbReference>
<organism evidence="1">
    <name type="scientific">Anopheles darlingi</name>
    <name type="common">Mosquito</name>
    <dbReference type="NCBI Taxonomy" id="43151"/>
    <lineage>
        <taxon>Eukaryota</taxon>
        <taxon>Metazoa</taxon>
        <taxon>Ecdysozoa</taxon>
        <taxon>Arthropoda</taxon>
        <taxon>Hexapoda</taxon>
        <taxon>Insecta</taxon>
        <taxon>Pterygota</taxon>
        <taxon>Neoptera</taxon>
        <taxon>Endopterygota</taxon>
        <taxon>Diptera</taxon>
        <taxon>Nematocera</taxon>
        <taxon>Culicoidea</taxon>
        <taxon>Culicidae</taxon>
        <taxon>Anophelinae</taxon>
        <taxon>Anopheles</taxon>
    </lineage>
</organism>
<evidence type="ECO:0000313" key="1">
    <source>
        <dbReference type="EMBL" id="MBW72414.1"/>
    </source>
</evidence>
<dbReference type="AlphaFoldDB" id="A0A2M4D4A3"/>
<reference evidence="1" key="1">
    <citation type="submission" date="2018-01" db="EMBL/GenBank/DDBJ databases">
        <title>An insight into the sialome of Amazonian anophelines.</title>
        <authorList>
            <person name="Ribeiro J.M."/>
            <person name="Scarpassa V."/>
            <person name="Calvo E."/>
        </authorList>
    </citation>
    <scope>NUCLEOTIDE SEQUENCE</scope>
</reference>
<sequence length="83" mass="9867">MQERFAMYLYCVFKILTIRFANCVLDNNARNGAHIAHRSRPVRMSFHFCVSLTSFRSSLVFHTKKAKHQTERKKKKLRNTVHI</sequence>
<proteinExistence type="predicted"/>
<accession>A0A2M4D4A3</accession>
<name>A0A2M4D4A3_ANODA</name>